<accession>A0A6B2G7Z6</accession>
<dbReference type="SUPFAM" id="SSF49348">
    <property type="entry name" value="Clathrin adaptor appendage domain"/>
    <property type="match status" value="1"/>
</dbReference>
<keyword evidence="2" id="KW-0813">Transport</keyword>
<dbReference type="GO" id="GO:0006886">
    <property type="term" value="P:intracellular protein transport"/>
    <property type="evidence" value="ECO:0007669"/>
    <property type="project" value="InterPro"/>
</dbReference>
<evidence type="ECO:0000313" key="6">
    <source>
        <dbReference type="EMBL" id="NDJ99690.1"/>
    </source>
</evidence>
<organism evidence="6">
    <name type="scientific">Myxobolus squamalis</name>
    <name type="common">Myxosporean</name>
    <dbReference type="NCBI Taxonomy" id="59785"/>
    <lineage>
        <taxon>Eukaryota</taxon>
        <taxon>Metazoa</taxon>
        <taxon>Cnidaria</taxon>
        <taxon>Myxozoa</taxon>
        <taxon>Myxosporea</taxon>
        <taxon>Bivalvulida</taxon>
        <taxon>Platysporina</taxon>
        <taxon>Myxobolidae</taxon>
        <taxon>Myxobolus</taxon>
    </lineage>
</organism>
<keyword evidence="3" id="KW-0653">Protein transport</keyword>
<dbReference type="InterPro" id="IPR013041">
    <property type="entry name" value="Clathrin_app_Ig-like_sf"/>
</dbReference>
<sequence length="127" mass="14895">MKKLNLPHHIHKYDFYDKNGIRMYFKFDDPSPNGQLDIYLFANNYTAKSLYHFKCLISTPTSITSSLHRPTTTTLLANNANTLSQLIKINNPQKINIKLRLKISYEIDGIKREEIFSVFDFPEFNYS</sequence>
<keyword evidence="4" id="KW-0333">Golgi apparatus</keyword>
<dbReference type="SMART" id="SM00809">
    <property type="entry name" value="Alpha_adaptinC2"/>
    <property type="match status" value="1"/>
</dbReference>
<reference evidence="6" key="1">
    <citation type="submission" date="2018-11" db="EMBL/GenBank/DDBJ databases">
        <title>Myxobolus squamalis genome and transcriptome.</title>
        <authorList>
            <person name="Yahalomi D."/>
            <person name="Atkinson S.D."/>
            <person name="Neuhof M."/>
            <person name="Chang E.S."/>
            <person name="Philippe H."/>
            <person name="Cartwright P."/>
            <person name="Bartholomew J.L."/>
            <person name="Huchon D."/>
        </authorList>
    </citation>
    <scope>NUCLEOTIDE SEQUENCE</scope>
    <source>
        <strain evidence="6">71B08</strain>
        <tissue evidence="6">Whole</tissue>
    </source>
</reference>
<proteinExistence type="predicted"/>
<dbReference type="AlphaFoldDB" id="A0A6B2G7Z6"/>
<dbReference type="Pfam" id="PF02883">
    <property type="entry name" value="Alpha_adaptinC2"/>
    <property type="match status" value="1"/>
</dbReference>
<evidence type="ECO:0000256" key="1">
    <source>
        <dbReference type="ARBA" id="ARBA00004555"/>
    </source>
</evidence>
<evidence type="ECO:0000256" key="3">
    <source>
        <dbReference type="ARBA" id="ARBA00022927"/>
    </source>
</evidence>
<name>A0A6B2G7Z6_MYXSQ</name>
<evidence type="ECO:0000256" key="4">
    <source>
        <dbReference type="ARBA" id="ARBA00023034"/>
    </source>
</evidence>
<feature type="domain" description="GAE" evidence="5">
    <location>
        <begin position="8"/>
        <end position="122"/>
    </location>
</feature>
<dbReference type="PROSITE" id="PS50180">
    <property type="entry name" value="GAE"/>
    <property type="match status" value="1"/>
</dbReference>
<dbReference type="InterPro" id="IPR008152">
    <property type="entry name" value="Clathrin_a/b/g-adaptin_app_Ig"/>
</dbReference>
<protein>
    <submittedName>
        <fullName evidence="6">AP-1 complex subunit gamma-1 (Trinotate prediction)</fullName>
    </submittedName>
</protein>
<dbReference type="EMBL" id="GHBR01011208">
    <property type="protein sequence ID" value="NDJ99690.1"/>
    <property type="molecule type" value="Transcribed_RNA"/>
</dbReference>
<evidence type="ECO:0000259" key="5">
    <source>
        <dbReference type="PROSITE" id="PS50180"/>
    </source>
</evidence>
<dbReference type="GO" id="GO:0016192">
    <property type="term" value="P:vesicle-mediated transport"/>
    <property type="evidence" value="ECO:0007669"/>
    <property type="project" value="InterPro"/>
</dbReference>
<dbReference type="InterPro" id="IPR008153">
    <property type="entry name" value="GAE_dom"/>
</dbReference>
<dbReference type="Gene3D" id="2.60.40.1230">
    <property type="match status" value="1"/>
</dbReference>
<evidence type="ECO:0000256" key="2">
    <source>
        <dbReference type="ARBA" id="ARBA00022448"/>
    </source>
</evidence>
<comment type="subcellular location">
    <subcellularLocation>
        <location evidence="1">Golgi apparatus</location>
    </subcellularLocation>
</comment>
<dbReference type="GO" id="GO:0005794">
    <property type="term" value="C:Golgi apparatus"/>
    <property type="evidence" value="ECO:0007669"/>
    <property type="project" value="UniProtKB-SubCell"/>
</dbReference>